<keyword evidence="1 5" id="KW-0245">EGF-like domain</keyword>
<dbReference type="InterPro" id="IPR000742">
    <property type="entry name" value="EGF"/>
</dbReference>
<dbReference type="PANTHER" id="PTHR24034:SF209">
    <property type="entry name" value="EGF-LIKE DOMAIN-CONTAINING PROTEIN"/>
    <property type="match status" value="1"/>
</dbReference>
<organism evidence="8 9">
    <name type="scientific">Stegodyphus mimosarum</name>
    <name type="common">African social velvet spider</name>
    <dbReference type="NCBI Taxonomy" id="407821"/>
    <lineage>
        <taxon>Eukaryota</taxon>
        <taxon>Metazoa</taxon>
        <taxon>Ecdysozoa</taxon>
        <taxon>Arthropoda</taxon>
        <taxon>Chelicerata</taxon>
        <taxon>Arachnida</taxon>
        <taxon>Araneae</taxon>
        <taxon>Araneomorphae</taxon>
        <taxon>Entelegynae</taxon>
        <taxon>Eresoidea</taxon>
        <taxon>Eresidae</taxon>
        <taxon>Stegodyphus</taxon>
    </lineage>
</organism>
<dbReference type="Gene3D" id="2.10.25.10">
    <property type="entry name" value="Laminin"/>
    <property type="match status" value="1"/>
</dbReference>
<dbReference type="AlphaFoldDB" id="A0A087T2F6"/>
<feature type="non-terminal residue" evidence="8">
    <location>
        <position position="210"/>
    </location>
</feature>
<keyword evidence="6" id="KW-1133">Transmembrane helix</keyword>
<gene>
    <name evidence="8" type="ORF">X975_12007</name>
</gene>
<feature type="disulfide bond" evidence="5">
    <location>
        <begin position="162"/>
        <end position="171"/>
    </location>
</feature>
<evidence type="ECO:0000256" key="1">
    <source>
        <dbReference type="ARBA" id="ARBA00022536"/>
    </source>
</evidence>
<reference evidence="8 9" key="1">
    <citation type="submission" date="2013-11" db="EMBL/GenBank/DDBJ databases">
        <title>Genome sequencing of Stegodyphus mimosarum.</title>
        <authorList>
            <person name="Bechsgaard J."/>
        </authorList>
    </citation>
    <scope>NUCLEOTIDE SEQUENCE [LARGE SCALE GENOMIC DNA]</scope>
</reference>
<evidence type="ECO:0000313" key="8">
    <source>
        <dbReference type="EMBL" id="KFM59295.1"/>
    </source>
</evidence>
<dbReference type="OMA" id="CHPANAM"/>
<protein>
    <submittedName>
        <fullName evidence="8">Protocadherin Fat 1</fullName>
    </submittedName>
</protein>
<dbReference type="InterPro" id="IPR049883">
    <property type="entry name" value="NOTCH1_EGF-like"/>
</dbReference>
<dbReference type="Gene3D" id="2.90.20.10">
    <property type="entry name" value="Plasmodium vivax P25 domain"/>
    <property type="match status" value="1"/>
</dbReference>
<evidence type="ECO:0000256" key="6">
    <source>
        <dbReference type="SAM" id="Phobius"/>
    </source>
</evidence>
<keyword evidence="6" id="KW-0472">Membrane</keyword>
<accession>A0A087T2F6</accession>
<dbReference type="PROSITE" id="PS01186">
    <property type="entry name" value="EGF_2"/>
    <property type="match status" value="1"/>
</dbReference>
<evidence type="ECO:0000256" key="2">
    <source>
        <dbReference type="ARBA" id="ARBA00022729"/>
    </source>
</evidence>
<dbReference type="PROSITE" id="PS00022">
    <property type="entry name" value="EGF_1"/>
    <property type="match status" value="1"/>
</dbReference>
<keyword evidence="2" id="KW-0732">Signal</keyword>
<comment type="caution">
    <text evidence="5">Lacks conserved residue(s) required for the propagation of feature annotation.</text>
</comment>
<evidence type="ECO:0000259" key="7">
    <source>
        <dbReference type="PROSITE" id="PS50026"/>
    </source>
</evidence>
<proteinExistence type="predicted"/>
<dbReference type="InterPro" id="IPR050751">
    <property type="entry name" value="ECM_structural_protein"/>
</dbReference>
<dbReference type="EMBL" id="KK113080">
    <property type="protein sequence ID" value="KFM59295.1"/>
    <property type="molecule type" value="Genomic_DNA"/>
</dbReference>
<feature type="domain" description="EGF-like" evidence="7">
    <location>
        <begin position="138"/>
        <end position="172"/>
    </location>
</feature>
<dbReference type="Pfam" id="PF07645">
    <property type="entry name" value="EGF_CA"/>
    <property type="match status" value="1"/>
</dbReference>
<keyword evidence="9" id="KW-1185">Reference proteome</keyword>
<evidence type="ECO:0000256" key="3">
    <source>
        <dbReference type="ARBA" id="ARBA00022737"/>
    </source>
</evidence>
<keyword evidence="3" id="KW-0677">Repeat</keyword>
<dbReference type="SMART" id="SM00181">
    <property type="entry name" value="EGF"/>
    <property type="match status" value="3"/>
</dbReference>
<dbReference type="OrthoDB" id="6431072at2759"/>
<keyword evidence="6" id="KW-0812">Transmembrane</keyword>
<keyword evidence="4 5" id="KW-1015">Disulfide bond</keyword>
<dbReference type="PROSITE" id="PS50026">
    <property type="entry name" value="EGF_3"/>
    <property type="match status" value="1"/>
</dbReference>
<dbReference type="PANTHER" id="PTHR24034">
    <property type="entry name" value="EGF-LIKE DOMAIN-CONTAINING PROTEIN"/>
    <property type="match status" value="1"/>
</dbReference>
<sequence length="210" mass="23460">MENGFQCICNEGYLNVDGKCVECDCKNGDCSIIDRRKVCTCHPANAMKRGYCEPCKCGQDAECVFEEWGRDVQKKCFCPKGYMQDVDGRCSGVPICDHEAKCPNSTVCVNTDEGYKCVCKEGFRPLRKNADPKQFGCEDICGQNNCVTGECEVTGDHYHCKCQDGYAGTYCEVELDVYPKKKSMVVAFSVLATIIIVLLITTVFFCRKVR</sequence>
<dbReference type="PROSITE" id="PS00010">
    <property type="entry name" value="ASX_HYDROXYL"/>
    <property type="match status" value="1"/>
</dbReference>
<evidence type="ECO:0000313" key="9">
    <source>
        <dbReference type="Proteomes" id="UP000054359"/>
    </source>
</evidence>
<evidence type="ECO:0000256" key="4">
    <source>
        <dbReference type="ARBA" id="ARBA00023157"/>
    </source>
</evidence>
<feature type="disulfide bond" evidence="5">
    <location>
        <begin position="141"/>
        <end position="151"/>
    </location>
</feature>
<name>A0A087T2F6_STEMI</name>
<dbReference type="InterPro" id="IPR000152">
    <property type="entry name" value="EGF-type_Asp/Asn_hydroxyl_site"/>
</dbReference>
<dbReference type="STRING" id="407821.A0A087T2F6"/>
<feature type="transmembrane region" description="Helical" evidence="6">
    <location>
        <begin position="184"/>
        <end position="206"/>
    </location>
</feature>
<dbReference type="Proteomes" id="UP000054359">
    <property type="component" value="Unassembled WGS sequence"/>
</dbReference>
<dbReference type="SUPFAM" id="SSF57196">
    <property type="entry name" value="EGF/Laminin"/>
    <property type="match status" value="2"/>
</dbReference>
<evidence type="ECO:0000256" key="5">
    <source>
        <dbReference type="PROSITE-ProRule" id="PRU00076"/>
    </source>
</evidence>